<dbReference type="InterPro" id="IPR006224">
    <property type="entry name" value="PsdUridine_synth_RluA-like_CS"/>
</dbReference>
<sequence>MMKAAKSLFTPPLINGVSASKVFLPNDVSELTIFEYLCVQFPHIQAIEWQQRFEDGLIYASDGMKLSIRDRYTPNTFIFYYRFLAHEIHVPFEHQILFEDEHLLVVDKPHFLTMSPTGQYVQETLLVRLKKQTGYAELTPIHRLDRETAGVVLFCKKAESRGIYQQLFAERKVQKTYHAIAAYRPEIKFPMSLELHMEKGHPFYTMRVNYDKTANTETFIELLEHNFQHAKYQLSPKTGKQHQLRVHLNHLNIPILNDPFYPTVLHKADDDFNHPLQLLAKEISFIDPISNLQRIFRSNHELTL</sequence>
<evidence type="ECO:0000313" key="1">
    <source>
        <dbReference type="EMBL" id="RBA47307.1"/>
    </source>
</evidence>
<proteinExistence type="predicted"/>
<dbReference type="GO" id="GO:0140098">
    <property type="term" value="F:catalytic activity, acting on RNA"/>
    <property type="evidence" value="ECO:0007669"/>
    <property type="project" value="UniProtKB-ARBA"/>
</dbReference>
<dbReference type="RefSeq" id="WP_112986843.1">
    <property type="nucleotide sequence ID" value="NZ_CP131470.1"/>
</dbReference>
<comment type="caution">
    <text evidence="1">The sequence shown here is derived from an EMBL/GenBank/DDBJ whole genome shotgun (WGS) entry which is preliminary data.</text>
</comment>
<dbReference type="STRING" id="40215.BVL33_12050"/>
<protein>
    <submittedName>
        <fullName evidence="1">Pseudouridylate synthase</fullName>
    </submittedName>
</protein>
<dbReference type="PANTHER" id="PTHR21600:SF84">
    <property type="entry name" value="PSEUDOURIDINE SYNTHASE RSUA_RLUA-LIKE DOMAIN-CONTAINING PROTEIN"/>
    <property type="match status" value="1"/>
</dbReference>
<dbReference type="Proteomes" id="UP000253688">
    <property type="component" value="Unassembled WGS sequence"/>
</dbReference>
<dbReference type="InterPro" id="IPR050188">
    <property type="entry name" value="RluA_PseudoU_synthase"/>
</dbReference>
<dbReference type="EMBL" id="QEWH01000042">
    <property type="protein sequence ID" value="RBA47307.1"/>
    <property type="molecule type" value="Genomic_DNA"/>
</dbReference>
<dbReference type="PANTHER" id="PTHR21600">
    <property type="entry name" value="MITOCHONDRIAL RNA PSEUDOURIDINE SYNTHASE"/>
    <property type="match status" value="1"/>
</dbReference>
<organism evidence="1 2">
    <name type="scientific">Acinetobacter junii</name>
    <dbReference type="NCBI Taxonomy" id="40215"/>
    <lineage>
        <taxon>Bacteria</taxon>
        <taxon>Pseudomonadati</taxon>
        <taxon>Pseudomonadota</taxon>
        <taxon>Gammaproteobacteria</taxon>
        <taxon>Moraxellales</taxon>
        <taxon>Moraxellaceae</taxon>
        <taxon>Acinetobacter</taxon>
    </lineage>
</organism>
<evidence type="ECO:0000313" key="2">
    <source>
        <dbReference type="Proteomes" id="UP000253688"/>
    </source>
</evidence>
<dbReference type="Pfam" id="PF00849">
    <property type="entry name" value="PseudoU_synth_2"/>
    <property type="match status" value="1"/>
</dbReference>
<dbReference type="InterPro" id="IPR020103">
    <property type="entry name" value="PsdUridine_synth_cat_dom_sf"/>
</dbReference>
<gene>
    <name evidence="1" type="ORF">DC346_08225</name>
</gene>
<dbReference type="GO" id="GO:0009982">
    <property type="term" value="F:pseudouridine synthase activity"/>
    <property type="evidence" value="ECO:0007669"/>
    <property type="project" value="InterPro"/>
</dbReference>
<dbReference type="Gene3D" id="3.30.2350.10">
    <property type="entry name" value="Pseudouridine synthase"/>
    <property type="match status" value="1"/>
</dbReference>
<dbReference type="PROSITE" id="PS01129">
    <property type="entry name" value="PSI_RLU"/>
    <property type="match status" value="1"/>
</dbReference>
<dbReference type="SUPFAM" id="SSF55120">
    <property type="entry name" value="Pseudouridine synthase"/>
    <property type="match status" value="1"/>
</dbReference>
<accession>A0A365PIZ8</accession>
<dbReference type="InterPro" id="IPR006145">
    <property type="entry name" value="PsdUridine_synth_RsuA/RluA"/>
</dbReference>
<dbReference type="AlphaFoldDB" id="A0A365PIZ8"/>
<name>A0A365PIZ8_ACIJU</name>
<dbReference type="GO" id="GO:0003723">
    <property type="term" value="F:RNA binding"/>
    <property type="evidence" value="ECO:0007669"/>
    <property type="project" value="InterPro"/>
</dbReference>
<reference evidence="1 2" key="1">
    <citation type="submission" date="2018-04" db="EMBL/GenBank/DDBJ databases">
        <title>Acinetobacter junii Genome sequencing and assembly.</title>
        <authorList>
            <person name="Su J."/>
            <person name="Rensing C."/>
            <person name="Mazhar H.S."/>
        </authorList>
    </citation>
    <scope>NUCLEOTIDE SEQUENCE [LARGE SCALE GENOMIC DNA]</scope>
    <source>
        <strain evidence="1 2">SC22</strain>
    </source>
</reference>
<dbReference type="GO" id="GO:0000455">
    <property type="term" value="P:enzyme-directed rRNA pseudouridine synthesis"/>
    <property type="evidence" value="ECO:0007669"/>
    <property type="project" value="TreeGrafter"/>
</dbReference>